<name>A0A7S0QYF4_9CHLO</name>
<feature type="transmembrane region" description="Helical" evidence="1">
    <location>
        <begin position="155"/>
        <end position="182"/>
    </location>
</feature>
<keyword evidence="1" id="KW-0472">Membrane</keyword>
<dbReference type="AlphaFoldDB" id="A0A7S0QYF4"/>
<keyword evidence="1" id="KW-0812">Transmembrane</keyword>
<evidence type="ECO:0000256" key="1">
    <source>
        <dbReference type="SAM" id="Phobius"/>
    </source>
</evidence>
<organism evidence="2">
    <name type="scientific">Pyramimonas obovata</name>
    <dbReference type="NCBI Taxonomy" id="1411642"/>
    <lineage>
        <taxon>Eukaryota</taxon>
        <taxon>Viridiplantae</taxon>
        <taxon>Chlorophyta</taxon>
        <taxon>Pyramimonadophyceae</taxon>
        <taxon>Pyramimonadales</taxon>
        <taxon>Pyramimonadaceae</taxon>
        <taxon>Pyramimonas</taxon>
        <taxon>Pyramimonas incertae sedis</taxon>
    </lineage>
</organism>
<evidence type="ECO:0008006" key="3">
    <source>
        <dbReference type="Google" id="ProtNLM"/>
    </source>
</evidence>
<proteinExistence type="predicted"/>
<gene>
    <name evidence="2" type="ORF">POBO1169_LOCUS4706</name>
</gene>
<protein>
    <recommendedName>
        <fullName evidence="3">Fatty acid desaturase domain-containing protein</fullName>
    </recommendedName>
</protein>
<accession>A0A7S0QYF4</accession>
<dbReference type="EMBL" id="HBFA01008950">
    <property type="protein sequence ID" value="CAD8656973.1"/>
    <property type="molecule type" value="Transcribed_RNA"/>
</dbReference>
<keyword evidence="1" id="KW-1133">Transmembrane helix</keyword>
<evidence type="ECO:0000313" key="2">
    <source>
        <dbReference type="EMBL" id="CAD8656973.1"/>
    </source>
</evidence>
<reference evidence="2" key="1">
    <citation type="submission" date="2021-01" db="EMBL/GenBank/DDBJ databases">
        <authorList>
            <person name="Corre E."/>
            <person name="Pelletier E."/>
            <person name="Niang G."/>
            <person name="Scheremetjew M."/>
            <person name="Finn R."/>
            <person name="Kale V."/>
            <person name="Holt S."/>
            <person name="Cochrane G."/>
            <person name="Meng A."/>
            <person name="Brown T."/>
            <person name="Cohen L."/>
        </authorList>
    </citation>
    <scope>NUCLEOTIDE SEQUENCE</scope>
    <source>
        <strain evidence="2">CCMP722</strain>
    </source>
</reference>
<sequence length="278" mass="30890">MNAAAISSTGLVPLKMQTTRRTVAARRSVTTCALPQVVMSGAEAVAAVGAMYGLMSVNEYITHRYYQHDEISKFDFTKKIRKENPDLVAILDGGGHVEHHAETLDDMSLRQDEKWKKTAMYERLNDEKNQWRGTAFNWDITGLMCAQMAPQVYPVYMGIFGWGFVPTTAFFAAGMLLHALVWNALHPQMHGLPDITLKDGAPSSTLSFLRGGWYFNYLYDNHKGHHVSGGRTNYNVACPLVDHLVGTYETKADWTARLAMKEAVAAAGKKEEVELASA</sequence>